<proteinExistence type="predicted"/>
<protein>
    <submittedName>
        <fullName evidence="2">Uncharacterized protein</fullName>
    </submittedName>
</protein>
<accession>A0A0A8ZWH2</accession>
<feature type="transmembrane region" description="Helical" evidence="1">
    <location>
        <begin position="22"/>
        <end position="40"/>
    </location>
</feature>
<name>A0A0A8ZWH2_ARUDO</name>
<reference evidence="2" key="1">
    <citation type="submission" date="2014-09" db="EMBL/GenBank/DDBJ databases">
        <authorList>
            <person name="Magalhaes I.L.F."/>
            <person name="Oliveira U."/>
            <person name="Santos F.R."/>
            <person name="Vidigal T.H.D.A."/>
            <person name="Brescovit A.D."/>
            <person name="Santos A.J."/>
        </authorList>
    </citation>
    <scope>NUCLEOTIDE SEQUENCE</scope>
    <source>
        <tissue evidence="2">Shoot tissue taken approximately 20 cm above the soil surface</tissue>
    </source>
</reference>
<evidence type="ECO:0000313" key="2">
    <source>
        <dbReference type="EMBL" id="JAD39112.1"/>
    </source>
</evidence>
<organism evidence="2">
    <name type="scientific">Arundo donax</name>
    <name type="common">Giant reed</name>
    <name type="synonym">Donax arundinaceus</name>
    <dbReference type="NCBI Taxonomy" id="35708"/>
    <lineage>
        <taxon>Eukaryota</taxon>
        <taxon>Viridiplantae</taxon>
        <taxon>Streptophyta</taxon>
        <taxon>Embryophyta</taxon>
        <taxon>Tracheophyta</taxon>
        <taxon>Spermatophyta</taxon>
        <taxon>Magnoliopsida</taxon>
        <taxon>Liliopsida</taxon>
        <taxon>Poales</taxon>
        <taxon>Poaceae</taxon>
        <taxon>PACMAD clade</taxon>
        <taxon>Arundinoideae</taxon>
        <taxon>Arundineae</taxon>
        <taxon>Arundo</taxon>
    </lineage>
</organism>
<keyword evidence="1" id="KW-0472">Membrane</keyword>
<sequence>MLIKCTDIVCMVNGDDKILQRISYNLLLIGSLDMLLYALISL</sequence>
<evidence type="ECO:0000256" key="1">
    <source>
        <dbReference type="SAM" id="Phobius"/>
    </source>
</evidence>
<keyword evidence="1" id="KW-1133">Transmembrane helix</keyword>
<dbReference type="AlphaFoldDB" id="A0A0A8ZWH2"/>
<dbReference type="EMBL" id="GBRH01258783">
    <property type="protein sequence ID" value="JAD39112.1"/>
    <property type="molecule type" value="Transcribed_RNA"/>
</dbReference>
<reference evidence="2" key="2">
    <citation type="journal article" date="2015" name="Data Brief">
        <title>Shoot transcriptome of the giant reed, Arundo donax.</title>
        <authorList>
            <person name="Barrero R.A."/>
            <person name="Guerrero F.D."/>
            <person name="Moolhuijzen P."/>
            <person name="Goolsby J.A."/>
            <person name="Tidwell J."/>
            <person name="Bellgard S.E."/>
            <person name="Bellgard M.I."/>
        </authorList>
    </citation>
    <scope>NUCLEOTIDE SEQUENCE</scope>
    <source>
        <tissue evidence="2">Shoot tissue taken approximately 20 cm above the soil surface</tissue>
    </source>
</reference>
<keyword evidence="1" id="KW-0812">Transmembrane</keyword>